<reference evidence="5" key="2">
    <citation type="submission" date="2020-10" db="EMBL/GenBank/DDBJ databases">
        <authorList>
            <person name="Palmer J.M."/>
        </authorList>
    </citation>
    <scope>NUCLEOTIDE SEQUENCE</scope>
    <source>
        <strain evidence="5">UCD 2041</strain>
    </source>
</reference>
<accession>A0A7D9CYD4</accession>
<dbReference type="GO" id="GO:0140662">
    <property type="term" value="F:ATP-dependent protein folding chaperone"/>
    <property type="evidence" value="ECO:0007669"/>
    <property type="project" value="InterPro"/>
</dbReference>
<evidence type="ECO:0000313" key="6">
    <source>
        <dbReference type="EMBL" id="VUG17710.1"/>
    </source>
</evidence>
<protein>
    <submittedName>
        <fullName evidence="6">DEBR0S2_14444g1_1</fullName>
    </submittedName>
</protein>
<dbReference type="SUPFAM" id="SSF53067">
    <property type="entry name" value="Actin-like ATPase domain"/>
    <property type="match status" value="2"/>
</dbReference>
<dbReference type="PANTHER" id="PTHR45639:SF32">
    <property type="entry name" value="HEAT SHOCK PROTEIN PDR13"/>
    <property type="match status" value="1"/>
</dbReference>
<keyword evidence="3" id="KW-0067">ATP-binding</keyword>
<proteinExistence type="inferred from homology"/>
<comment type="similarity">
    <text evidence="1">Belongs to the heat shock protein 70 family.</text>
</comment>
<evidence type="ECO:0000256" key="3">
    <source>
        <dbReference type="ARBA" id="ARBA00022840"/>
    </source>
</evidence>
<name>A0A7D9CYD4_DEKBR</name>
<evidence type="ECO:0000256" key="2">
    <source>
        <dbReference type="ARBA" id="ARBA00022741"/>
    </source>
</evidence>
<dbReference type="EMBL" id="CP063133">
    <property type="protein sequence ID" value="QOU19113.1"/>
    <property type="molecule type" value="Genomic_DNA"/>
</dbReference>
<dbReference type="AlphaFoldDB" id="A0A7D9CYD4"/>
<dbReference type="GO" id="GO:0005634">
    <property type="term" value="C:nucleus"/>
    <property type="evidence" value="ECO:0007669"/>
    <property type="project" value="TreeGrafter"/>
</dbReference>
<dbReference type="InterPro" id="IPR043129">
    <property type="entry name" value="ATPase_NBD"/>
</dbReference>
<sequence length="533" mass="58154">MAAVGIAFGNTTTSIAYVREDGKLEVIADPDGDRFIASALSYLGQDEYHGSQAIGQLIRNAENTIVNFRDFIGVPFEKIDTTYSQHSAKPINVDGKVGYEINGNKITVEEVTKRHLKKIAKDAEDYLGEKIEDVVLSVPENFTEEQKALLINLAKQSGLNIRQTISEPSAALLSHLTSEKELNNDKVYVVADFGGIRSDVSVIAVRGGIFTLLSSAHTYELGGNKLDLALMDFVAKDFKSKYKVDALGTKKSWAKLNSASIISKKTLSNVESAPISVDALAEGFDYNNTINRMRFEVVGRQVFSKMAAFIEDAIKKAGLETLDIDSVLLAGGSSNVPKIARNLEFIFPESTKIIAPSLDSKLPNPNELNSRGAALQAYLISTFDDDVIKQSLSADVVETKQLSKPIGLKGADGEFITVLPRNTVYPIKRVISLEASADDVFIELYEGERTIKETVEEPEEESEDEDEEDDDSEDEPDIIREVVYKPSKLLAQLALRGAGKGAKVEVVVNIRKEGKIQLAARSGKVASKGVIEA</sequence>
<dbReference type="Pfam" id="PF00012">
    <property type="entry name" value="HSP70"/>
    <property type="match status" value="1"/>
</dbReference>
<evidence type="ECO:0000313" key="7">
    <source>
        <dbReference type="Proteomes" id="UP000478008"/>
    </source>
</evidence>
<dbReference type="PANTHER" id="PTHR45639">
    <property type="entry name" value="HSC70CB, ISOFORM G-RELATED"/>
    <property type="match status" value="1"/>
</dbReference>
<dbReference type="OrthoDB" id="29851at2759"/>
<dbReference type="Gene3D" id="3.30.30.30">
    <property type="match status" value="1"/>
</dbReference>
<dbReference type="GO" id="GO:0005829">
    <property type="term" value="C:cytosol"/>
    <property type="evidence" value="ECO:0007669"/>
    <property type="project" value="TreeGrafter"/>
</dbReference>
<dbReference type="InterPro" id="IPR013126">
    <property type="entry name" value="Hsp_70_fam"/>
</dbReference>
<organism evidence="6 7">
    <name type="scientific">Dekkera bruxellensis</name>
    <name type="common">Brettanomyces custersii</name>
    <dbReference type="NCBI Taxonomy" id="5007"/>
    <lineage>
        <taxon>Eukaryota</taxon>
        <taxon>Fungi</taxon>
        <taxon>Dikarya</taxon>
        <taxon>Ascomycota</taxon>
        <taxon>Saccharomycotina</taxon>
        <taxon>Pichiomycetes</taxon>
        <taxon>Pichiales</taxon>
        <taxon>Pichiaceae</taxon>
        <taxon>Brettanomyces</taxon>
    </lineage>
</organism>
<dbReference type="PROSITE" id="PS01036">
    <property type="entry name" value="HSP70_3"/>
    <property type="match status" value="1"/>
</dbReference>
<dbReference type="Gene3D" id="3.90.640.10">
    <property type="entry name" value="Actin, Chain A, domain 4"/>
    <property type="match status" value="1"/>
</dbReference>
<dbReference type="EMBL" id="CABFWN010000002">
    <property type="protein sequence ID" value="VUG17710.1"/>
    <property type="molecule type" value="Genomic_DNA"/>
</dbReference>
<evidence type="ECO:0000256" key="1">
    <source>
        <dbReference type="ARBA" id="ARBA00007381"/>
    </source>
</evidence>
<dbReference type="Gene3D" id="2.60.34.10">
    <property type="entry name" value="Substrate Binding Domain Of DNAk, Chain A, domain 1"/>
    <property type="match status" value="1"/>
</dbReference>
<dbReference type="Proteomes" id="UP000663131">
    <property type="component" value="Chromosome 5"/>
</dbReference>
<feature type="compositionally biased region" description="Acidic residues" evidence="4">
    <location>
        <begin position="456"/>
        <end position="476"/>
    </location>
</feature>
<dbReference type="InterPro" id="IPR018181">
    <property type="entry name" value="Heat_shock_70_CS"/>
</dbReference>
<dbReference type="GO" id="GO:0005524">
    <property type="term" value="F:ATP binding"/>
    <property type="evidence" value="ECO:0007669"/>
    <property type="project" value="UniProtKB-KW"/>
</dbReference>
<dbReference type="Gene3D" id="3.30.420.40">
    <property type="match status" value="2"/>
</dbReference>
<feature type="region of interest" description="Disordered" evidence="4">
    <location>
        <begin position="451"/>
        <end position="478"/>
    </location>
</feature>
<evidence type="ECO:0000313" key="5">
    <source>
        <dbReference type="EMBL" id="QOU19113.1"/>
    </source>
</evidence>
<evidence type="ECO:0000256" key="4">
    <source>
        <dbReference type="SAM" id="MobiDB-lite"/>
    </source>
</evidence>
<dbReference type="InterPro" id="IPR029047">
    <property type="entry name" value="HSP70_peptide-bd_sf"/>
</dbReference>
<keyword evidence="7" id="KW-1185">Reference proteome</keyword>
<dbReference type="Proteomes" id="UP000478008">
    <property type="component" value="Unassembled WGS sequence"/>
</dbReference>
<reference evidence="5" key="3">
    <citation type="journal article" name="BMC Genomics">
        <title>New genome assemblies reveal patterns of domestication and adaptation across Brettanomyces (Dekkera) species.</title>
        <authorList>
            <person name="Roach M.J."/>
            <person name="Borneman A.R."/>
        </authorList>
    </citation>
    <scope>NUCLEOTIDE SEQUENCE</scope>
    <source>
        <strain evidence="5">UCD 2041</strain>
    </source>
</reference>
<dbReference type="SUPFAM" id="SSF100920">
    <property type="entry name" value="Heat shock protein 70kD (HSP70), peptide-binding domain"/>
    <property type="match status" value="1"/>
</dbReference>
<keyword evidence="2" id="KW-0547">Nucleotide-binding</keyword>
<gene>
    <name evidence="6" type="primary">SSZ1</name>
    <name evidence="5" type="ORF">BRETT_004334</name>
    <name evidence="6" type="ORF">DEBR0S2_14444G</name>
</gene>
<dbReference type="FunFam" id="3.90.640.10:FF:000010">
    <property type="entry name" value="heat shock 70 kDa protein 14"/>
    <property type="match status" value="1"/>
</dbReference>
<reference evidence="6 7" key="1">
    <citation type="submission" date="2019-07" db="EMBL/GenBank/DDBJ databases">
        <authorList>
            <person name="Friedrich A."/>
            <person name="Schacherer J."/>
        </authorList>
    </citation>
    <scope>NUCLEOTIDE SEQUENCE [LARGE SCALE GENOMIC DNA]</scope>
</reference>
<dbReference type="PRINTS" id="PR00301">
    <property type="entry name" value="HEATSHOCK70"/>
</dbReference>